<keyword evidence="2" id="KW-1185">Reference proteome</keyword>
<reference evidence="1 2" key="1">
    <citation type="submission" date="2019-12" db="EMBL/GenBank/DDBJ databases">
        <authorList>
            <person name="Floudas D."/>
            <person name="Bentzer J."/>
            <person name="Ahren D."/>
            <person name="Johansson T."/>
            <person name="Persson P."/>
            <person name="Tunlid A."/>
        </authorList>
    </citation>
    <scope>NUCLEOTIDE SEQUENCE [LARGE SCALE GENOMIC DNA]</scope>
    <source>
        <strain evidence="1 2">CBS 102.39</strain>
    </source>
</reference>
<gene>
    <name evidence="1" type="ORF">D9613_012401</name>
</gene>
<dbReference type="Proteomes" id="UP000521872">
    <property type="component" value="Unassembled WGS sequence"/>
</dbReference>
<accession>A0A8H4VN54</accession>
<comment type="caution">
    <text evidence="1">The sequence shown here is derived from an EMBL/GenBank/DDBJ whole genome shotgun (WGS) entry which is preliminary data.</text>
</comment>
<sequence>MGSVQDAIALTTSNICSHIMKLEVADRQTLTALLKWDPSVSDRLTRALQYVKLPWQRLSFEEDYALILRDLETTIQRAPLIWAEVAAVNIRLDSLSARIAQVAPRSHLLMGHSRSRSSTETSLFHDAQQIMINGGTFTIHSAQNQNTSDVNTNRGEIDGESPLCIIRRILVRIKRIVMIIVHSVEGAVRRGRWV</sequence>
<evidence type="ECO:0000313" key="2">
    <source>
        <dbReference type="Proteomes" id="UP000521872"/>
    </source>
</evidence>
<proteinExistence type="predicted"/>
<name>A0A8H4VN54_9AGAR</name>
<organism evidence="1 2">
    <name type="scientific">Agrocybe pediades</name>
    <dbReference type="NCBI Taxonomy" id="84607"/>
    <lineage>
        <taxon>Eukaryota</taxon>
        <taxon>Fungi</taxon>
        <taxon>Dikarya</taxon>
        <taxon>Basidiomycota</taxon>
        <taxon>Agaricomycotina</taxon>
        <taxon>Agaricomycetes</taxon>
        <taxon>Agaricomycetidae</taxon>
        <taxon>Agaricales</taxon>
        <taxon>Agaricineae</taxon>
        <taxon>Strophariaceae</taxon>
        <taxon>Agrocybe</taxon>
    </lineage>
</organism>
<protein>
    <submittedName>
        <fullName evidence="1">Uncharacterized protein</fullName>
    </submittedName>
</protein>
<evidence type="ECO:0000313" key="1">
    <source>
        <dbReference type="EMBL" id="KAF4615747.1"/>
    </source>
</evidence>
<dbReference type="AlphaFoldDB" id="A0A8H4VN54"/>
<dbReference type="EMBL" id="JAACJL010000033">
    <property type="protein sequence ID" value="KAF4615747.1"/>
    <property type="molecule type" value="Genomic_DNA"/>
</dbReference>